<sequence>MKSPRIAIALTLAATPLLVLIGATSASATQVYPPTEYDRSAPVTTPIGPTATHSAPQAG</sequence>
<name>A0A1T3NMN9_9ACTN</name>
<feature type="chain" id="PRO_5012707411" evidence="2">
    <location>
        <begin position="29"/>
        <end position="59"/>
    </location>
</feature>
<proteinExistence type="predicted"/>
<dbReference type="STRING" id="159449.B4N89_37855"/>
<dbReference type="Proteomes" id="UP000190037">
    <property type="component" value="Unassembled WGS sequence"/>
</dbReference>
<evidence type="ECO:0000313" key="3">
    <source>
        <dbReference type="EMBL" id="OPC77992.1"/>
    </source>
</evidence>
<gene>
    <name evidence="3" type="ORF">B4N89_37855</name>
</gene>
<reference evidence="3 4" key="1">
    <citation type="submission" date="2017-03" db="EMBL/GenBank/DDBJ databases">
        <title>Draft genome sequence of Streptomyces scabrisporus NF3, endophyte isolated from Amphipterygium adstringens.</title>
        <authorList>
            <person name="Vazquez M."/>
            <person name="Ceapa C.D."/>
            <person name="Rodriguez Luna D."/>
            <person name="Sanchez Esquivel S."/>
        </authorList>
    </citation>
    <scope>NUCLEOTIDE SEQUENCE [LARGE SCALE GENOMIC DNA]</scope>
    <source>
        <strain evidence="3 4">NF3</strain>
    </source>
</reference>
<feature type="signal peptide" evidence="2">
    <location>
        <begin position="1"/>
        <end position="28"/>
    </location>
</feature>
<keyword evidence="2" id="KW-0732">Signal</keyword>
<keyword evidence="4" id="KW-1185">Reference proteome</keyword>
<dbReference type="EMBL" id="MWQN01000003">
    <property type="protein sequence ID" value="OPC77992.1"/>
    <property type="molecule type" value="Genomic_DNA"/>
</dbReference>
<organism evidence="3 4">
    <name type="scientific">Embleya scabrispora</name>
    <dbReference type="NCBI Taxonomy" id="159449"/>
    <lineage>
        <taxon>Bacteria</taxon>
        <taxon>Bacillati</taxon>
        <taxon>Actinomycetota</taxon>
        <taxon>Actinomycetes</taxon>
        <taxon>Kitasatosporales</taxon>
        <taxon>Streptomycetaceae</taxon>
        <taxon>Embleya</taxon>
    </lineage>
</organism>
<accession>A0A1T3NMN9</accession>
<protein>
    <submittedName>
        <fullName evidence="3">Uncharacterized protein</fullName>
    </submittedName>
</protein>
<evidence type="ECO:0000256" key="1">
    <source>
        <dbReference type="SAM" id="MobiDB-lite"/>
    </source>
</evidence>
<dbReference type="AlphaFoldDB" id="A0A1T3NMN9"/>
<feature type="region of interest" description="Disordered" evidence="1">
    <location>
        <begin position="34"/>
        <end position="59"/>
    </location>
</feature>
<evidence type="ECO:0000256" key="2">
    <source>
        <dbReference type="SAM" id="SignalP"/>
    </source>
</evidence>
<comment type="caution">
    <text evidence="3">The sequence shown here is derived from an EMBL/GenBank/DDBJ whole genome shotgun (WGS) entry which is preliminary data.</text>
</comment>
<evidence type="ECO:0000313" key="4">
    <source>
        <dbReference type="Proteomes" id="UP000190037"/>
    </source>
</evidence>